<evidence type="ECO:0000313" key="20">
    <source>
        <dbReference type="Proteomes" id="UP000255139"/>
    </source>
</evidence>
<proteinExistence type="inferred from homology"/>
<dbReference type="EMBL" id="JRPD02000010">
    <property type="protein sequence ID" value="TLE00161.1"/>
    <property type="molecule type" value="Genomic_DNA"/>
</dbReference>
<dbReference type="EMBL" id="UGJE01000002">
    <property type="protein sequence ID" value="STQ87033.1"/>
    <property type="molecule type" value="Genomic_DNA"/>
</dbReference>
<evidence type="ECO:0000256" key="6">
    <source>
        <dbReference type="ARBA" id="ARBA00022741"/>
    </source>
</evidence>
<dbReference type="PANTHER" id="PTHR12592:SF0">
    <property type="entry name" value="ATP-DEPENDENT (S)-NAD(P)H-HYDRATE DEHYDRATASE"/>
    <property type="match status" value="1"/>
</dbReference>
<reference evidence="18 19" key="1">
    <citation type="journal article" date="2014" name="Genome Announc.">
        <title>Draft genome sequences of eight enterohepatic helicobacter species isolated from both laboratory and wild rodents.</title>
        <authorList>
            <person name="Sheh A."/>
            <person name="Shen Z."/>
            <person name="Fox J.G."/>
        </authorList>
    </citation>
    <scope>NUCLEOTIDE SEQUENCE [LARGE SCALE GENOMIC DNA]</scope>
    <source>
        <strain evidence="18 19">ST1</strain>
    </source>
</reference>
<evidence type="ECO:0000259" key="15">
    <source>
        <dbReference type="PROSITE" id="PS51383"/>
    </source>
</evidence>
<dbReference type="GO" id="GO:0052856">
    <property type="term" value="F:NAD(P)HX epimerase activity"/>
    <property type="evidence" value="ECO:0007669"/>
    <property type="project" value="TreeGrafter"/>
</dbReference>
<comment type="function">
    <text evidence="11">Bifunctional enzyme that catalyzes the epimerization of the S- and R-forms of NAD(P)HX and the dehydration of the S-form of NAD(P)HX at the expense of ADP, which is converted to AMP. This allows the repair of both epimers of NAD(P)HX, a damaged form of NAD(P)H that is a result of enzymatic or heat-dependent hydration.</text>
</comment>
<evidence type="ECO:0000256" key="3">
    <source>
        <dbReference type="ARBA" id="ARBA00009524"/>
    </source>
</evidence>
<reference evidence="17 20" key="2">
    <citation type="submission" date="2018-06" db="EMBL/GenBank/DDBJ databases">
        <authorList>
            <consortium name="Pathogen Informatics"/>
            <person name="Doyle S."/>
        </authorList>
    </citation>
    <scope>NUCLEOTIDE SEQUENCE [LARGE SCALE GENOMIC DNA]</scope>
    <source>
        <strain evidence="17 20">NCTC12714</strain>
    </source>
</reference>
<organism evidence="17 20">
    <name type="scientific">Helicobacter muridarum</name>
    <dbReference type="NCBI Taxonomy" id="216"/>
    <lineage>
        <taxon>Bacteria</taxon>
        <taxon>Pseudomonadati</taxon>
        <taxon>Campylobacterota</taxon>
        <taxon>Epsilonproteobacteria</taxon>
        <taxon>Campylobacterales</taxon>
        <taxon>Helicobacteraceae</taxon>
        <taxon>Helicobacter</taxon>
    </lineage>
</organism>
<dbReference type="RefSeq" id="WP_034557865.1">
    <property type="nucleotide sequence ID" value="NZ_FZML01000038.1"/>
</dbReference>
<keyword evidence="6" id="KW-0547">Nucleotide-binding</keyword>
<dbReference type="InterPro" id="IPR017953">
    <property type="entry name" value="Carbohydrate_kinase_pred_CS"/>
</dbReference>
<dbReference type="InterPro" id="IPR004443">
    <property type="entry name" value="YjeF_N_dom"/>
</dbReference>
<protein>
    <recommendedName>
        <fullName evidence="5">Bifunctional NAD(P)H-hydrate repair enzyme Nnr</fullName>
        <ecNumber evidence="4">4.2.1.136</ecNumber>
    </recommendedName>
    <alternativeName>
        <fullName evidence="12">Nicotinamide nucleotide repair protein</fullName>
    </alternativeName>
</protein>
<evidence type="ECO:0000256" key="1">
    <source>
        <dbReference type="ARBA" id="ARBA00001958"/>
    </source>
</evidence>
<evidence type="ECO:0000256" key="12">
    <source>
        <dbReference type="ARBA" id="ARBA00032624"/>
    </source>
</evidence>
<dbReference type="GO" id="GO:0005524">
    <property type="term" value="F:ATP binding"/>
    <property type="evidence" value="ECO:0007669"/>
    <property type="project" value="UniProtKB-KW"/>
</dbReference>
<evidence type="ECO:0000256" key="4">
    <source>
        <dbReference type="ARBA" id="ARBA00013129"/>
    </source>
</evidence>
<dbReference type="Pfam" id="PF01256">
    <property type="entry name" value="Carb_kinase"/>
    <property type="match status" value="2"/>
</dbReference>
<keyword evidence="9" id="KW-0520">NAD</keyword>
<evidence type="ECO:0000313" key="19">
    <source>
        <dbReference type="Proteomes" id="UP000029922"/>
    </source>
</evidence>
<dbReference type="GO" id="GO:0110051">
    <property type="term" value="P:metabolite repair"/>
    <property type="evidence" value="ECO:0007669"/>
    <property type="project" value="TreeGrafter"/>
</dbReference>
<keyword evidence="20" id="KW-1185">Reference proteome</keyword>
<dbReference type="PROSITE" id="PS01050">
    <property type="entry name" value="YJEF_C_2"/>
    <property type="match status" value="1"/>
</dbReference>
<evidence type="ECO:0000256" key="9">
    <source>
        <dbReference type="ARBA" id="ARBA00023027"/>
    </source>
</evidence>
<evidence type="ECO:0000256" key="11">
    <source>
        <dbReference type="ARBA" id="ARBA00025153"/>
    </source>
</evidence>
<dbReference type="OrthoDB" id="9806925at2"/>
<sequence>MQPIVVNKQDLDNYSYERFALNEYILMENAGGNLARFVIKQLKRHKNKYMQSQVIFLCGGGNNGADGLVASRVLYSLYPKAKISIVMLDSPKSKLCKAQYEIIVNLCEVFADSYKNNQSLDSNCNARDIERKTLSMFQLFNSLQDISQCVSSNFSLEIIPMFQDKELDIKIKPSFSNLIANLLSLKSCDVVVDCIFGSGFNNANKTLHSYISYQALQQAFKKCSAIKIACDMPSGLPNILGHRGDIYDILGNVDYTLCMGVANISLFDSRIKDIVGKVKILPLGISQDAYYSYVKLDEHNSETSFILLEKSDLCLPLREAKDSNKGTYGTSYIIAGEMFGASLLSARAALCFGAGKVCMYEGFLHNSQDHKKDCEIIYTKSFPSNLHNNHNVQQYAFGIGMGLGYDELQYQKLFAWLYRLCGIALQDGAILVDIFNSRDELANESYQQLQSKHINIPFVFDADILARKELIPILKHLDNVVITPHPKELLLLLRNMNLSKLMKYDSIESILRNTIPIAQCLTEYFPNVVFLLKGSNTLIAHKNRIYINTQGRSNLAKGGSGDVLSGMITSLLSQGYHSLQAALHASLAHAIASQRAFRFYDSYALTPNKLLKMITKLS</sequence>
<dbReference type="InterPro" id="IPR000631">
    <property type="entry name" value="CARKD"/>
</dbReference>
<dbReference type="STRING" id="216.LS73_04520"/>
<evidence type="ECO:0000256" key="7">
    <source>
        <dbReference type="ARBA" id="ARBA00022840"/>
    </source>
</evidence>
<dbReference type="InterPro" id="IPR036652">
    <property type="entry name" value="YjeF_N_dom_sf"/>
</dbReference>
<evidence type="ECO:0000313" key="17">
    <source>
        <dbReference type="EMBL" id="STQ87033.1"/>
    </source>
</evidence>
<dbReference type="Gene3D" id="3.40.1190.20">
    <property type="match status" value="1"/>
</dbReference>
<dbReference type="GO" id="GO:0052855">
    <property type="term" value="F:ADP-dependent NAD(P)H-hydrate dehydratase activity"/>
    <property type="evidence" value="ECO:0007669"/>
    <property type="project" value="UniProtKB-EC"/>
</dbReference>
<evidence type="ECO:0000256" key="10">
    <source>
        <dbReference type="ARBA" id="ARBA00023239"/>
    </source>
</evidence>
<gene>
    <name evidence="17" type="primary">nnr</name>
    <name evidence="18" type="ORF">LS73_005590</name>
    <name evidence="17" type="ORF">NCTC12714_01845</name>
</gene>
<accession>A0A099TXN5</accession>
<keyword evidence="10" id="KW-0456">Lyase</keyword>
<dbReference type="InterPro" id="IPR029056">
    <property type="entry name" value="Ribokinase-like"/>
</dbReference>
<dbReference type="PROSITE" id="PS51385">
    <property type="entry name" value="YJEF_N"/>
    <property type="match status" value="1"/>
</dbReference>
<comment type="similarity">
    <text evidence="3">In the C-terminal section; belongs to the NnrD/CARKD family.</text>
</comment>
<comment type="catalytic activity">
    <reaction evidence="14">
        <text>(6S)-NADPHX + ADP = AMP + phosphate + NADPH + H(+)</text>
        <dbReference type="Rhea" id="RHEA:32235"/>
        <dbReference type="ChEBI" id="CHEBI:15378"/>
        <dbReference type="ChEBI" id="CHEBI:43474"/>
        <dbReference type="ChEBI" id="CHEBI:57783"/>
        <dbReference type="ChEBI" id="CHEBI:64076"/>
        <dbReference type="ChEBI" id="CHEBI:456215"/>
        <dbReference type="ChEBI" id="CHEBI:456216"/>
        <dbReference type="EC" id="4.2.1.136"/>
    </reaction>
</comment>
<evidence type="ECO:0000256" key="14">
    <source>
        <dbReference type="ARBA" id="ARBA00049209"/>
    </source>
</evidence>
<dbReference type="Proteomes" id="UP000255139">
    <property type="component" value="Unassembled WGS sequence"/>
</dbReference>
<evidence type="ECO:0000256" key="8">
    <source>
        <dbReference type="ARBA" id="ARBA00022857"/>
    </source>
</evidence>
<dbReference type="AlphaFoldDB" id="A0A099TXN5"/>
<dbReference type="NCBIfam" id="TIGR00196">
    <property type="entry name" value="yjeF_cterm"/>
    <property type="match status" value="1"/>
</dbReference>
<comment type="catalytic activity">
    <reaction evidence="13">
        <text>(6S)-NADHX + ADP = AMP + phosphate + NADH + H(+)</text>
        <dbReference type="Rhea" id="RHEA:32223"/>
        <dbReference type="ChEBI" id="CHEBI:15378"/>
        <dbReference type="ChEBI" id="CHEBI:43474"/>
        <dbReference type="ChEBI" id="CHEBI:57945"/>
        <dbReference type="ChEBI" id="CHEBI:64074"/>
        <dbReference type="ChEBI" id="CHEBI:456215"/>
        <dbReference type="ChEBI" id="CHEBI:456216"/>
        <dbReference type="EC" id="4.2.1.136"/>
    </reaction>
</comment>
<keyword evidence="8" id="KW-0521">NADP</keyword>
<comment type="cofactor">
    <cofactor evidence="1">
        <name>K(+)</name>
        <dbReference type="ChEBI" id="CHEBI:29103"/>
    </cofactor>
</comment>
<feature type="domain" description="YjeF C-terminal" evidence="15">
    <location>
        <begin position="308"/>
        <end position="618"/>
    </location>
</feature>
<dbReference type="Gene3D" id="3.40.50.10260">
    <property type="entry name" value="YjeF N-terminal domain"/>
    <property type="match status" value="1"/>
</dbReference>
<evidence type="ECO:0000256" key="2">
    <source>
        <dbReference type="ARBA" id="ARBA00006001"/>
    </source>
</evidence>
<dbReference type="CDD" id="cd01171">
    <property type="entry name" value="YXKO-related"/>
    <property type="match status" value="1"/>
</dbReference>
<evidence type="ECO:0000256" key="5">
    <source>
        <dbReference type="ARBA" id="ARBA00018591"/>
    </source>
</evidence>
<name>A0A099TXN5_9HELI</name>
<dbReference type="EC" id="4.2.1.136" evidence="4"/>
<evidence type="ECO:0000259" key="16">
    <source>
        <dbReference type="PROSITE" id="PS51385"/>
    </source>
</evidence>
<dbReference type="Proteomes" id="UP000029922">
    <property type="component" value="Unassembled WGS sequence"/>
</dbReference>
<feature type="domain" description="YjeF N-terminal" evidence="16">
    <location>
        <begin position="8"/>
        <end position="291"/>
    </location>
</feature>
<evidence type="ECO:0000313" key="18">
    <source>
        <dbReference type="EMBL" id="TLE00161.1"/>
    </source>
</evidence>
<evidence type="ECO:0000256" key="13">
    <source>
        <dbReference type="ARBA" id="ARBA00048238"/>
    </source>
</evidence>
<keyword evidence="7" id="KW-0067">ATP-binding</keyword>
<comment type="similarity">
    <text evidence="2">In the N-terminal section; belongs to the NnrE/AIBP family.</text>
</comment>
<dbReference type="SUPFAM" id="SSF53613">
    <property type="entry name" value="Ribokinase-like"/>
    <property type="match status" value="1"/>
</dbReference>
<dbReference type="Pfam" id="PF03853">
    <property type="entry name" value="YjeF_N"/>
    <property type="match status" value="2"/>
</dbReference>
<dbReference type="SUPFAM" id="SSF64153">
    <property type="entry name" value="YjeF N-terminal domain-like"/>
    <property type="match status" value="1"/>
</dbReference>
<dbReference type="PROSITE" id="PS51383">
    <property type="entry name" value="YJEF_C_3"/>
    <property type="match status" value="1"/>
</dbReference>
<dbReference type="PANTHER" id="PTHR12592">
    <property type="entry name" value="ATP-DEPENDENT (S)-NAD(P)H-HYDRATE DEHYDRATASE FAMILY MEMBER"/>
    <property type="match status" value="1"/>
</dbReference>